<dbReference type="AlphaFoldDB" id="A0A1L9B8Q5"/>
<reference evidence="2" key="1">
    <citation type="submission" date="2016-11" db="EMBL/GenBank/DDBJ databases">
        <authorList>
            <person name="Shukria A."/>
            <person name="Stevens D.C."/>
        </authorList>
    </citation>
    <scope>NUCLEOTIDE SEQUENCE [LARGE SCALE GENOMIC DNA]</scope>
    <source>
        <strain evidence="2">Cbfe23</strain>
    </source>
</reference>
<dbReference type="Gene3D" id="2.60.120.10">
    <property type="entry name" value="Jelly Rolls"/>
    <property type="match status" value="1"/>
</dbReference>
<accession>A0A1L9B8Q5</accession>
<dbReference type="InterPro" id="IPR011051">
    <property type="entry name" value="RmlC_Cupin_sf"/>
</dbReference>
<keyword evidence="2" id="KW-1185">Reference proteome</keyword>
<dbReference type="SUPFAM" id="SSF51182">
    <property type="entry name" value="RmlC-like cupins"/>
    <property type="match status" value="1"/>
</dbReference>
<proteinExistence type="predicted"/>
<dbReference type="Pfam" id="PF14518">
    <property type="entry name" value="Haem_oxygenas_2"/>
    <property type="match status" value="1"/>
</dbReference>
<name>A0A1L9B8Q5_9BACT</name>
<protein>
    <recommendedName>
        <fullName evidence="3">Cupin</fullName>
    </recommendedName>
</protein>
<evidence type="ECO:0000313" key="2">
    <source>
        <dbReference type="Proteomes" id="UP000182229"/>
    </source>
</evidence>
<dbReference type="STRING" id="83449.BON30_20280"/>
<dbReference type="EMBL" id="MPIN01000005">
    <property type="protein sequence ID" value="OJH38583.1"/>
    <property type="molecule type" value="Genomic_DNA"/>
</dbReference>
<sequence>MDTSSLLKSGALLPLWQSLQNALAYQPGQGWQMESPYRRPTDLAGLPLEALDEPLRRDTLCSRRSLVLNRLLFNVYEQNNLYLPPSRFSEEDTRAFHGYYAPDFVAANALVRPVLERTCFDWLSQEISVDGPWTLAHLEEYTQKLLTDYEATPSELCRRIENTACPERAARLFLLQVAPDFLSEASQMARALPGNFGPVHSELMKIFIDEFGYGVHQSKHSTLFEETMASVGLSPRVHTHYYWYLPTSLLMTSYFHWITASKTRWFEYVGALYWIEAVVPHGNRQFSKLLKKFFGPNVNTRYFDEHVGIDLHHRRMAFDKLIRPMVALYGDEVIPAMVRGIEASRLLGDLNERDFFAQMDFCEALHAGQVSAPFDAAQTRELPAGHFIEPHVHDTPQVLGVVRGQVEVDAGYLAPRVLGPGESVAVPAERMVGARVLGEGALVTFAPLASGAARG</sequence>
<dbReference type="Proteomes" id="UP000182229">
    <property type="component" value="Unassembled WGS sequence"/>
</dbReference>
<gene>
    <name evidence="1" type="ORF">BON30_20280</name>
</gene>
<dbReference type="OrthoDB" id="3444510at2"/>
<organism evidence="1 2">
    <name type="scientific">Cystobacter ferrugineus</name>
    <dbReference type="NCBI Taxonomy" id="83449"/>
    <lineage>
        <taxon>Bacteria</taxon>
        <taxon>Pseudomonadati</taxon>
        <taxon>Myxococcota</taxon>
        <taxon>Myxococcia</taxon>
        <taxon>Myxococcales</taxon>
        <taxon>Cystobacterineae</taxon>
        <taxon>Archangiaceae</taxon>
        <taxon>Cystobacter</taxon>
    </lineage>
</organism>
<comment type="caution">
    <text evidence="1">The sequence shown here is derived from an EMBL/GenBank/DDBJ whole genome shotgun (WGS) entry which is preliminary data.</text>
</comment>
<evidence type="ECO:0008006" key="3">
    <source>
        <dbReference type="Google" id="ProtNLM"/>
    </source>
</evidence>
<dbReference type="InterPro" id="IPR016084">
    <property type="entry name" value="Haem_Oase-like_multi-hlx"/>
</dbReference>
<dbReference type="RefSeq" id="WP_071900031.1">
    <property type="nucleotide sequence ID" value="NZ_MPIN01000005.1"/>
</dbReference>
<dbReference type="SUPFAM" id="SSF48613">
    <property type="entry name" value="Heme oxygenase-like"/>
    <property type="match status" value="1"/>
</dbReference>
<evidence type="ECO:0000313" key="1">
    <source>
        <dbReference type="EMBL" id="OJH38583.1"/>
    </source>
</evidence>
<dbReference type="InterPro" id="IPR014710">
    <property type="entry name" value="RmlC-like_jellyroll"/>
</dbReference>
<reference evidence="1 2" key="2">
    <citation type="submission" date="2016-12" db="EMBL/GenBank/DDBJ databases">
        <title>Draft Genome Sequence of Cystobacter ferrugineus Strain Cbfe23.</title>
        <authorList>
            <person name="Akbar S."/>
            <person name="Dowd S.E."/>
            <person name="Stevens D.C."/>
        </authorList>
    </citation>
    <scope>NUCLEOTIDE SEQUENCE [LARGE SCALE GENOMIC DNA]</scope>
    <source>
        <strain evidence="1 2">Cbfe23</strain>
    </source>
</reference>
<dbReference type="SMART" id="SM01236">
    <property type="entry name" value="Haem_oxygenase_2"/>
    <property type="match status" value="1"/>
</dbReference>
<dbReference type="Gene3D" id="1.20.910.10">
    <property type="entry name" value="Heme oxygenase-like"/>
    <property type="match status" value="1"/>
</dbReference>